<proteinExistence type="predicted"/>
<reference evidence="1 2" key="1">
    <citation type="submission" date="2024-05" db="EMBL/GenBank/DDBJ databases">
        <title>Genome sequencing and assembly of Indian major carp, Cirrhinus mrigala (Hamilton, 1822).</title>
        <authorList>
            <person name="Mohindra V."/>
            <person name="Chowdhury L.M."/>
            <person name="Lal K."/>
            <person name="Jena J.K."/>
        </authorList>
    </citation>
    <scope>NUCLEOTIDE SEQUENCE [LARGE SCALE GENOMIC DNA]</scope>
    <source>
        <strain evidence="1">CM1030</strain>
        <tissue evidence="1">Blood</tissue>
    </source>
</reference>
<name>A0ABD0MQW3_CIRMR</name>
<gene>
    <name evidence="1" type="ORF">M9458_054121</name>
</gene>
<protein>
    <submittedName>
        <fullName evidence="1">Uncharacterized protein</fullName>
    </submittedName>
</protein>
<dbReference type="EMBL" id="JAMKFB020000292">
    <property type="protein sequence ID" value="KAL0150528.1"/>
    <property type="molecule type" value="Genomic_DNA"/>
</dbReference>
<sequence>MQGERSLHHTNCDTHLILGETYGNRNANRTGLAVGSSFRASKGSRVSLWAGLASYPSRLWSGTGAFSRLLRNVASRLESNSGSAGCFAEKRPVNLTWKWLEDLTLKRPVGVALTPAEEMFDPVPSFSGQWPGALSITLLPLRTFSTSVWMTLYFSGSCGNAEEFAFLRRLQIPAILQKEEANNITRICLQGLSHRPSLVKSSSACSKYMGANLVSQFVSSEPVPATEAHPEHPKSPTMAMEATSEQLTSHVLPTEVDPVNHIMLSKSAHVVSHVVSSETSPDLATEAFPECSVLPIEATEATSESFKSHVMLKHSYI</sequence>
<dbReference type="Proteomes" id="UP001529510">
    <property type="component" value="Unassembled WGS sequence"/>
</dbReference>
<evidence type="ECO:0000313" key="1">
    <source>
        <dbReference type="EMBL" id="KAL0150528.1"/>
    </source>
</evidence>
<keyword evidence="2" id="KW-1185">Reference proteome</keyword>
<dbReference type="AlphaFoldDB" id="A0ABD0MQW3"/>
<organism evidence="1 2">
    <name type="scientific">Cirrhinus mrigala</name>
    <name type="common">Mrigala</name>
    <dbReference type="NCBI Taxonomy" id="683832"/>
    <lineage>
        <taxon>Eukaryota</taxon>
        <taxon>Metazoa</taxon>
        <taxon>Chordata</taxon>
        <taxon>Craniata</taxon>
        <taxon>Vertebrata</taxon>
        <taxon>Euteleostomi</taxon>
        <taxon>Actinopterygii</taxon>
        <taxon>Neopterygii</taxon>
        <taxon>Teleostei</taxon>
        <taxon>Ostariophysi</taxon>
        <taxon>Cypriniformes</taxon>
        <taxon>Cyprinidae</taxon>
        <taxon>Labeoninae</taxon>
        <taxon>Labeonini</taxon>
        <taxon>Cirrhinus</taxon>
    </lineage>
</organism>
<evidence type="ECO:0000313" key="2">
    <source>
        <dbReference type="Proteomes" id="UP001529510"/>
    </source>
</evidence>
<accession>A0ABD0MQW3</accession>
<comment type="caution">
    <text evidence="1">The sequence shown here is derived from an EMBL/GenBank/DDBJ whole genome shotgun (WGS) entry which is preliminary data.</text>
</comment>